<evidence type="ECO:0000313" key="2">
    <source>
        <dbReference type="EMBL" id="ETO19063.1"/>
    </source>
</evidence>
<gene>
    <name evidence="2" type="ORF">RFI_18175</name>
</gene>
<feature type="compositionally biased region" description="Polar residues" evidence="1">
    <location>
        <begin position="125"/>
        <end position="134"/>
    </location>
</feature>
<protein>
    <submittedName>
        <fullName evidence="2">Uncharacterized protein</fullName>
    </submittedName>
</protein>
<sequence>MDSDEVLLKIEDKDNTKQLLISWLPFKILIDPLAFEERADSKSGKISLKEMYDENKGISDLRIHQDLISLATYQFDDGEVSEIKTCPQYVAFRCKSAMHKLKSWLCCDYIKFKNLEPQMLRKPSRSNMVHTTNSVKDENDDLNNSIPVHFRNKTVQNIFEHHKEQARAQSLKVQDGEDKEFFD</sequence>
<evidence type="ECO:0000313" key="3">
    <source>
        <dbReference type="Proteomes" id="UP000023152"/>
    </source>
</evidence>
<feature type="region of interest" description="Disordered" evidence="1">
    <location>
        <begin position="124"/>
        <end position="143"/>
    </location>
</feature>
<comment type="caution">
    <text evidence="2">The sequence shown here is derived from an EMBL/GenBank/DDBJ whole genome shotgun (WGS) entry which is preliminary data.</text>
</comment>
<evidence type="ECO:0000256" key="1">
    <source>
        <dbReference type="SAM" id="MobiDB-lite"/>
    </source>
</evidence>
<dbReference type="Proteomes" id="UP000023152">
    <property type="component" value="Unassembled WGS sequence"/>
</dbReference>
<proteinExistence type="predicted"/>
<reference evidence="2 3" key="1">
    <citation type="journal article" date="2013" name="Curr. Biol.">
        <title>The Genome of the Foraminiferan Reticulomyxa filosa.</title>
        <authorList>
            <person name="Glockner G."/>
            <person name="Hulsmann N."/>
            <person name="Schleicher M."/>
            <person name="Noegel A.A."/>
            <person name="Eichinger L."/>
            <person name="Gallinger C."/>
            <person name="Pawlowski J."/>
            <person name="Sierra R."/>
            <person name="Euteneuer U."/>
            <person name="Pillet L."/>
            <person name="Moustafa A."/>
            <person name="Platzer M."/>
            <person name="Groth M."/>
            <person name="Szafranski K."/>
            <person name="Schliwa M."/>
        </authorList>
    </citation>
    <scope>NUCLEOTIDE SEQUENCE [LARGE SCALE GENOMIC DNA]</scope>
</reference>
<dbReference type="AlphaFoldDB" id="X6MZI0"/>
<organism evidence="2 3">
    <name type="scientific">Reticulomyxa filosa</name>
    <dbReference type="NCBI Taxonomy" id="46433"/>
    <lineage>
        <taxon>Eukaryota</taxon>
        <taxon>Sar</taxon>
        <taxon>Rhizaria</taxon>
        <taxon>Retaria</taxon>
        <taxon>Foraminifera</taxon>
        <taxon>Monothalamids</taxon>
        <taxon>Reticulomyxidae</taxon>
        <taxon>Reticulomyxa</taxon>
    </lineage>
</organism>
<name>X6MZI0_RETFI</name>
<dbReference type="EMBL" id="ASPP01014085">
    <property type="protein sequence ID" value="ETO19063.1"/>
    <property type="molecule type" value="Genomic_DNA"/>
</dbReference>
<keyword evidence="3" id="KW-1185">Reference proteome</keyword>
<accession>X6MZI0</accession>